<dbReference type="EMBL" id="JNGW01000063">
    <property type="protein sequence ID" value="KDR52438.1"/>
    <property type="molecule type" value="Genomic_DNA"/>
</dbReference>
<dbReference type="HOGENOM" id="CLU_3171617_0_0_10"/>
<gene>
    <name evidence="1" type="ORF">HMPREF1991_01458</name>
</gene>
<organism evidence="1 2">
    <name type="scientific">Hoylesella loescheii DSM 19665 = JCM 12249 = ATCC 15930</name>
    <dbReference type="NCBI Taxonomy" id="1122985"/>
    <lineage>
        <taxon>Bacteria</taxon>
        <taxon>Pseudomonadati</taxon>
        <taxon>Bacteroidota</taxon>
        <taxon>Bacteroidia</taxon>
        <taxon>Bacteroidales</taxon>
        <taxon>Prevotellaceae</taxon>
        <taxon>Hoylesella</taxon>
    </lineage>
</organism>
<proteinExistence type="predicted"/>
<name>A0A069QHV4_HOYLO</name>
<dbReference type="AlphaFoldDB" id="A0A069QHV4"/>
<dbReference type="PATRIC" id="fig|1122985.7.peg.1514"/>
<reference evidence="1 2" key="1">
    <citation type="submission" date="2013-08" db="EMBL/GenBank/DDBJ databases">
        <authorList>
            <person name="Weinstock G."/>
            <person name="Sodergren E."/>
            <person name="Wylie T."/>
            <person name="Fulton L."/>
            <person name="Fulton R."/>
            <person name="Fronick C."/>
            <person name="O'Laughlin M."/>
            <person name="Godfrey J."/>
            <person name="Miner T."/>
            <person name="Herter B."/>
            <person name="Appelbaum E."/>
            <person name="Cordes M."/>
            <person name="Lek S."/>
            <person name="Wollam A."/>
            <person name="Pepin K.H."/>
            <person name="Palsikar V.B."/>
            <person name="Mitreva M."/>
            <person name="Wilson R.K."/>
        </authorList>
    </citation>
    <scope>NUCLEOTIDE SEQUENCE [LARGE SCALE GENOMIC DNA]</scope>
    <source>
        <strain evidence="1 2">ATCC 15930</strain>
    </source>
</reference>
<evidence type="ECO:0000313" key="2">
    <source>
        <dbReference type="Proteomes" id="UP000027442"/>
    </source>
</evidence>
<sequence>MRSDSWRESHFLPVQSCSGGMATYPQLANSPFCRSHFHCSGEAFSKP</sequence>
<accession>A0A069QHV4</accession>
<keyword evidence="2" id="KW-1185">Reference proteome</keyword>
<comment type="caution">
    <text evidence="1">The sequence shown here is derived from an EMBL/GenBank/DDBJ whole genome shotgun (WGS) entry which is preliminary data.</text>
</comment>
<evidence type="ECO:0000313" key="1">
    <source>
        <dbReference type="EMBL" id="KDR52438.1"/>
    </source>
</evidence>
<protein>
    <submittedName>
        <fullName evidence="1">Uncharacterized protein</fullName>
    </submittedName>
</protein>
<dbReference type="Proteomes" id="UP000027442">
    <property type="component" value="Unassembled WGS sequence"/>
</dbReference>